<dbReference type="KEGG" id="pmrn:116947517"/>
<evidence type="ECO:0000256" key="3">
    <source>
        <dbReference type="ARBA" id="ARBA00022525"/>
    </source>
</evidence>
<organism evidence="9 10">
    <name type="scientific">Petromyzon marinus</name>
    <name type="common">Sea lamprey</name>
    <dbReference type="NCBI Taxonomy" id="7757"/>
    <lineage>
        <taxon>Eukaryota</taxon>
        <taxon>Metazoa</taxon>
        <taxon>Chordata</taxon>
        <taxon>Craniata</taxon>
        <taxon>Vertebrata</taxon>
        <taxon>Cyclostomata</taxon>
        <taxon>Hyperoartia</taxon>
        <taxon>Petromyzontiformes</taxon>
        <taxon>Petromyzontidae</taxon>
        <taxon>Petromyzon</taxon>
    </lineage>
</organism>
<keyword evidence="3" id="KW-0964">Secreted</keyword>
<keyword evidence="6" id="KW-1015">Disulfide bond</keyword>
<keyword evidence="5" id="KW-0430">Lectin</keyword>
<dbReference type="GO" id="GO:0030246">
    <property type="term" value="F:carbohydrate binding"/>
    <property type="evidence" value="ECO:0007669"/>
    <property type="project" value="UniProtKB-KW"/>
</dbReference>
<accession>A0AAJ7X2U1</accession>
<dbReference type="AlphaFoldDB" id="A0AAJ7X2U1"/>
<comment type="subcellular location">
    <subcellularLocation>
        <location evidence="1">Secreted</location>
    </subcellularLocation>
</comment>
<evidence type="ECO:0000313" key="10">
    <source>
        <dbReference type="RefSeq" id="XP_032819246.1"/>
    </source>
</evidence>
<keyword evidence="4" id="KW-0732">Signal</keyword>
<evidence type="ECO:0000256" key="6">
    <source>
        <dbReference type="ARBA" id="ARBA00023157"/>
    </source>
</evidence>
<dbReference type="PROSITE" id="PS52031">
    <property type="entry name" value="GG_LECTIN"/>
    <property type="match status" value="1"/>
</dbReference>
<dbReference type="GO" id="GO:0005576">
    <property type="term" value="C:extracellular region"/>
    <property type="evidence" value="ECO:0007669"/>
    <property type="project" value="UniProtKB-SubCell"/>
</dbReference>
<keyword evidence="7" id="KW-0812">Transmembrane</keyword>
<evidence type="ECO:0000313" key="9">
    <source>
        <dbReference type="Proteomes" id="UP001318040"/>
    </source>
</evidence>
<feature type="domain" description="ILEI/PANDER" evidence="8">
    <location>
        <begin position="104"/>
        <end position="191"/>
    </location>
</feature>
<name>A0AAJ7X2U1_PETMA</name>
<reference evidence="10" key="1">
    <citation type="submission" date="2025-08" db="UniProtKB">
        <authorList>
            <consortium name="RefSeq"/>
        </authorList>
    </citation>
    <scope>IDENTIFICATION</scope>
    <source>
        <tissue evidence="10">Sperm</tissue>
    </source>
</reference>
<dbReference type="GeneID" id="116947517"/>
<evidence type="ECO:0000256" key="7">
    <source>
        <dbReference type="SAM" id="Phobius"/>
    </source>
</evidence>
<gene>
    <name evidence="10" type="primary">LOC116947517</name>
</gene>
<dbReference type="InterPro" id="IPR039220">
    <property type="entry name" value="FAM3"/>
</dbReference>
<evidence type="ECO:0000256" key="5">
    <source>
        <dbReference type="ARBA" id="ARBA00022734"/>
    </source>
</evidence>
<evidence type="ECO:0000256" key="4">
    <source>
        <dbReference type="ARBA" id="ARBA00022729"/>
    </source>
</evidence>
<feature type="transmembrane region" description="Helical" evidence="7">
    <location>
        <begin position="6"/>
        <end position="24"/>
    </location>
</feature>
<sequence length="233" mass="25461">MRGDVIFKVSVIGVLFIVGVYWVNSTIELKLERRIWDVFSKDNVEATFTVPAATTKGKCGRAEACPLGHLAFRMASGENTFIGPHICIENRTVMDGDLYNVGLGLNIAVVNGATGAVIHTEVFDTFEGDITELINLLKIVTDGSLLLIASFDEPASKLNAEARNLFAAMGSRFIKNIAYRDTWVFVGTKGNANSSLFEAHTKNNQETNKYQGWPERVEIDGCIPLRKSGGATL</sequence>
<dbReference type="Pfam" id="PF15711">
    <property type="entry name" value="ILEI"/>
    <property type="match status" value="1"/>
</dbReference>
<dbReference type="InterPro" id="IPR039477">
    <property type="entry name" value="ILEI/PANDER_dom"/>
</dbReference>
<comment type="similarity">
    <text evidence="2">Belongs to the FAM3 family.</text>
</comment>
<keyword evidence="9" id="KW-1185">Reference proteome</keyword>
<evidence type="ECO:0000256" key="2">
    <source>
        <dbReference type="ARBA" id="ARBA00010905"/>
    </source>
</evidence>
<protein>
    <submittedName>
        <fullName evidence="10">Protein FAM3C-like</fullName>
    </submittedName>
</protein>
<dbReference type="RefSeq" id="XP_032819246.1">
    <property type="nucleotide sequence ID" value="XM_032963355.1"/>
</dbReference>
<proteinExistence type="inferred from homology"/>
<dbReference type="Proteomes" id="UP001318040">
    <property type="component" value="Chromosome 30"/>
</dbReference>
<dbReference type="PANTHER" id="PTHR14592">
    <property type="entry name" value="UNCHARACTERIZED FAM3"/>
    <property type="match status" value="1"/>
</dbReference>
<evidence type="ECO:0000256" key="1">
    <source>
        <dbReference type="ARBA" id="ARBA00004613"/>
    </source>
</evidence>
<keyword evidence="7" id="KW-0472">Membrane</keyword>
<keyword evidence="7" id="KW-1133">Transmembrane helix</keyword>
<evidence type="ECO:0000259" key="8">
    <source>
        <dbReference type="Pfam" id="PF15711"/>
    </source>
</evidence>